<dbReference type="PANTHER" id="PTHR11142">
    <property type="entry name" value="PSEUDOURIDYLATE SYNTHASE"/>
    <property type="match status" value="1"/>
</dbReference>
<comment type="caution">
    <text evidence="9">The sequence shown here is derived from an EMBL/GenBank/DDBJ whole genome shotgun (WGS) entry which is preliminary data.</text>
</comment>
<feature type="active site" description="Nucleophile" evidence="4 5">
    <location>
        <position position="52"/>
    </location>
</feature>
<protein>
    <recommendedName>
        <fullName evidence="4">tRNA pseudouridine synthase A</fullName>
        <ecNumber evidence="4">5.4.99.12</ecNumber>
    </recommendedName>
    <alternativeName>
        <fullName evidence="4">tRNA pseudouridine(38-40) synthase</fullName>
    </alternativeName>
    <alternativeName>
        <fullName evidence="4">tRNA pseudouridylate synthase I</fullName>
    </alternativeName>
    <alternativeName>
        <fullName evidence="4">tRNA-uridine isomerase I</fullName>
    </alternativeName>
</protein>
<dbReference type="Gene3D" id="3.30.70.580">
    <property type="entry name" value="Pseudouridine synthase I, catalytic domain, N-terminal subdomain"/>
    <property type="match status" value="1"/>
</dbReference>
<dbReference type="FunFam" id="3.30.70.580:FF:000001">
    <property type="entry name" value="tRNA pseudouridine synthase A"/>
    <property type="match status" value="1"/>
</dbReference>
<keyword evidence="2 4" id="KW-0819">tRNA processing</keyword>
<evidence type="ECO:0000256" key="3">
    <source>
        <dbReference type="ARBA" id="ARBA00023235"/>
    </source>
</evidence>
<dbReference type="InterPro" id="IPR020097">
    <property type="entry name" value="PsdUridine_synth_TruA_a/b_dom"/>
</dbReference>
<accession>A0A926IMU3</accession>
<dbReference type="InterPro" id="IPR020095">
    <property type="entry name" value="PsdUridine_synth_TruA_C"/>
</dbReference>
<comment type="caution">
    <text evidence="4">Lacks conserved residue(s) required for the propagation of feature annotation.</text>
</comment>
<dbReference type="RefSeq" id="WP_249324415.1">
    <property type="nucleotide sequence ID" value="NZ_JACRTK010000004.1"/>
</dbReference>
<evidence type="ECO:0000256" key="2">
    <source>
        <dbReference type="ARBA" id="ARBA00022694"/>
    </source>
</evidence>
<dbReference type="InterPro" id="IPR001406">
    <property type="entry name" value="PsdUridine_synth_TruA"/>
</dbReference>
<evidence type="ECO:0000259" key="8">
    <source>
        <dbReference type="Pfam" id="PF01416"/>
    </source>
</evidence>
<dbReference type="PIRSF" id="PIRSF001430">
    <property type="entry name" value="tRNA_psdUrid_synth"/>
    <property type="match status" value="1"/>
</dbReference>
<dbReference type="EMBL" id="JACRTK010000004">
    <property type="protein sequence ID" value="MBC8591554.1"/>
    <property type="molecule type" value="Genomic_DNA"/>
</dbReference>
<feature type="domain" description="Pseudouridine synthase I TruA alpha/beta" evidence="8">
    <location>
        <begin position="145"/>
        <end position="245"/>
    </location>
</feature>
<dbReference type="PANTHER" id="PTHR11142:SF0">
    <property type="entry name" value="TRNA PSEUDOURIDINE SYNTHASE-LIKE 1"/>
    <property type="match status" value="1"/>
</dbReference>
<dbReference type="CDD" id="cd02570">
    <property type="entry name" value="PseudoU_synth_EcTruA"/>
    <property type="match status" value="1"/>
</dbReference>
<evidence type="ECO:0000256" key="7">
    <source>
        <dbReference type="RuleBase" id="RU003792"/>
    </source>
</evidence>
<keyword evidence="10" id="KW-1185">Reference proteome</keyword>
<evidence type="ECO:0000313" key="9">
    <source>
        <dbReference type="EMBL" id="MBC8591554.1"/>
    </source>
</evidence>
<dbReference type="GO" id="GO:0003723">
    <property type="term" value="F:RNA binding"/>
    <property type="evidence" value="ECO:0007669"/>
    <property type="project" value="InterPro"/>
</dbReference>
<dbReference type="EC" id="5.4.99.12" evidence="4"/>
<dbReference type="InterPro" id="IPR020094">
    <property type="entry name" value="TruA/RsuA/RluB/E/F_N"/>
</dbReference>
<evidence type="ECO:0000313" key="10">
    <source>
        <dbReference type="Proteomes" id="UP000601522"/>
    </source>
</evidence>
<comment type="function">
    <text evidence="4">Formation of pseudouridine at positions 38, 39 and 40 in the anticodon stem and loop of transfer RNAs.</text>
</comment>
<comment type="similarity">
    <text evidence="1 4 7">Belongs to the tRNA pseudouridine synthase TruA family.</text>
</comment>
<dbReference type="SUPFAM" id="SSF55120">
    <property type="entry name" value="Pseudouridine synthase"/>
    <property type="match status" value="1"/>
</dbReference>
<keyword evidence="3 4" id="KW-0413">Isomerase</keyword>
<dbReference type="HAMAP" id="MF_00171">
    <property type="entry name" value="TruA"/>
    <property type="match status" value="1"/>
</dbReference>
<sequence>MKNIKLVIEYEGTNYSGWQSQDNAIGIQAIIEDAIKEVTGEKVKLIGSGRTDSKVHALGQVANFFTNSNIPGNKFKYPLNIKLPEDIKIIDSEEVDKGFHSRFDATRKRYKYIIYNGSMPRPIYRNFSYHVDRKLNIGNMKESLKDLIGTNDYKSFMGPRTHVKSTIRTIYSIEIIEAGDFIEIVIEGNSFLRHMVRIIVGTLVHIGLGKIEKQELWNIMQNKDRKLAGPTAPAQGLFLEKVYYE</sequence>
<name>A0A926IMU3_9FIRM</name>
<feature type="binding site" evidence="4 6">
    <location>
        <position position="110"/>
    </location>
    <ligand>
        <name>substrate</name>
    </ligand>
</feature>
<dbReference type="GO" id="GO:0160147">
    <property type="term" value="F:tRNA pseudouridine(38-40) synthase activity"/>
    <property type="evidence" value="ECO:0007669"/>
    <property type="project" value="UniProtKB-EC"/>
</dbReference>
<dbReference type="InterPro" id="IPR020103">
    <property type="entry name" value="PsdUridine_synth_cat_dom_sf"/>
</dbReference>
<dbReference type="GO" id="GO:0031119">
    <property type="term" value="P:tRNA pseudouridine synthesis"/>
    <property type="evidence" value="ECO:0007669"/>
    <property type="project" value="UniProtKB-UniRule"/>
</dbReference>
<feature type="domain" description="Pseudouridine synthase I TruA alpha/beta" evidence="8">
    <location>
        <begin position="8"/>
        <end position="104"/>
    </location>
</feature>
<comment type="catalytic activity">
    <reaction evidence="4 7">
        <text>uridine(38/39/40) in tRNA = pseudouridine(38/39/40) in tRNA</text>
        <dbReference type="Rhea" id="RHEA:22376"/>
        <dbReference type="Rhea" id="RHEA-COMP:10085"/>
        <dbReference type="Rhea" id="RHEA-COMP:10087"/>
        <dbReference type="ChEBI" id="CHEBI:65314"/>
        <dbReference type="ChEBI" id="CHEBI:65315"/>
        <dbReference type="EC" id="5.4.99.12"/>
    </reaction>
</comment>
<evidence type="ECO:0000256" key="6">
    <source>
        <dbReference type="PIRSR" id="PIRSR001430-2"/>
    </source>
</evidence>
<comment type="subunit">
    <text evidence="4">Homodimer.</text>
</comment>
<dbReference type="AlphaFoldDB" id="A0A926IMU3"/>
<dbReference type="Proteomes" id="UP000601522">
    <property type="component" value="Unassembled WGS sequence"/>
</dbReference>
<dbReference type="NCBIfam" id="TIGR00071">
    <property type="entry name" value="hisT_truA"/>
    <property type="match status" value="1"/>
</dbReference>
<evidence type="ECO:0000256" key="4">
    <source>
        <dbReference type="HAMAP-Rule" id="MF_00171"/>
    </source>
</evidence>
<dbReference type="Pfam" id="PF01416">
    <property type="entry name" value="PseudoU_synth_1"/>
    <property type="match status" value="2"/>
</dbReference>
<reference evidence="9 10" key="1">
    <citation type="submission" date="2020-08" db="EMBL/GenBank/DDBJ databases">
        <title>Genome public.</title>
        <authorList>
            <person name="Liu C."/>
            <person name="Sun Q."/>
        </authorList>
    </citation>
    <scope>NUCLEOTIDE SEQUENCE [LARGE SCALE GENOMIC DNA]</scope>
    <source>
        <strain evidence="9 10">NSJ-26</strain>
    </source>
</reference>
<gene>
    <name evidence="4 9" type="primary">truA</name>
    <name evidence="9" type="ORF">H8689_10570</name>
</gene>
<evidence type="ECO:0000256" key="1">
    <source>
        <dbReference type="ARBA" id="ARBA00009375"/>
    </source>
</evidence>
<proteinExistence type="inferred from homology"/>
<organism evidence="9 10">
    <name type="scientific">Wansuia hejianensis</name>
    <dbReference type="NCBI Taxonomy" id="2763667"/>
    <lineage>
        <taxon>Bacteria</taxon>
        <taxon>Bacillati</taxon>
        <taxon>Bacillota</taxon>
        <taxon>Clostridia</taxon>
        <taxon>Lachnospirales</taxon>
        <taxon>Lachnospiraceae</taxon>
        <taxon>Wansuia</taxon>
    </lineage>
</organism>
<dbReference type="Gene3D" id="3.30.70.660">
    <property type="entry name" value="Pseudouridine synthase I, catalytic domain, C-terminal subdomain"/>
    <property type="match status" value="1"/>
</dbReference>
<evidence type="ECO:0000256" key="5">
    <source>
        <dbReference type="PIRSR" id="PIRSR001430-1"/>
    </source>
</evidence>